<dbReference type="EMBL" id="CP024985">
    <property type="protein sequence ID" value="ATZ25497.1"/>
    <property type="molecule type" value="Genomic_DNA"/>
</dbReference>
<accession>A0A2K8PFI7</accession>
<dbReference type="InterPro" id="IPR053147">
    <property type="entry name" value="Hsp_HslJ-like"/>
</dbReference>
<reference evidence="1 2" key="1">
    <citation type="submission" date="2017-11" db="EMBL/GenBank/DDBJ databases">
        <title>Complete genome sequence of Streptomyces lavendulae subsp. lavendulae CCM 3239 (formerly 'Streptomyces aureofaciens CCM 3239'), the producer of the angucycline-type antibiotic auricin.</title>
        <authorList>
            <person name="Busche T."/>
            <person name="Novakova R."/>
            <person name="Al'Dilaimi A."/>
            <person name="Homerova D."/>
            <person name="Feckova L."/>
            <person name="Rezuchova B."/>
            <person name="Mingyar E."/>
            <person name="Csolleiova D."/>
            <person name="Bekeova C."/>
            <person name="Winkler A."/>
            <person name="Sevcikova B."/>
            <person name="Kalinowski J."/>
            <person name="Kormanec J."/>
            <person name="Ruckert C."/>
        </authorList>
    </citation>
    <scope>NUCLEOTIDE SEQUENCE [LARGE SCALE GENOMIC DNA]</scope>
    <source>
        <strain evidence="1 2">CCM 3239</strain>
    </source>
</reference>
<protein>
    <submittedName>
        <fullName evidence="1">META domain protein</fullName>
    </submittedName>
</protein>
<name>A0A2K8PFI7_STRLA</name>
<dbReference type="Gene3D" id="2.40.128.270">
    <property type="match status" value="1"/>
</dbReference>
<proteinExistence type="predicted"/>
<dbReference type="AlphaFoldDB" id="A0A2K8PFI7"/>
<dbReference type="InterPro" id="IPR038670">
    <property type="entry name" value="HslJ-like_sf"/>
</dbReference>
<gene>
    <name evidence="1" type="ORF">SLAV_18305</name>
</gene>
<evidence type="ECO:0000313" key="1">
    <source>
        <dbReference type="EMBL" id="ATZ25497.1"/>
    </source>
</evidence>
<dbReference type="KEGG" id="slx:SLAV_18305"/>
<dbReference type="Pfam" id="PF03724">
    <property type="entry name" value="META"/>
    <property type="match status" value="1"/>
</dbReference>
<dbReference type="InterPro" id="IPR005184">
    <property type="entry name" value="DUF306_Meta_HslJ"/>
</dbReference>
<dbReference type="PANTHER" id="PTHR35535">
    <property type="entry name" value="HEAT SHOCK PROTEIN HSLJ"/>
    <property type="match status" value="1"/>
</dbReference>
<sequence length="158" mass="15789">MRTLRNLAPGPVLFAALALAGCQGGAPDAALTPDGAATRPPAVDAPLTATTWTVGAVDGTAAPAGREARFSLAPDGQVSGTLGCNRFSAPVTVTGTTLTIGPPATTRMACEGPAGEQERVLTALFAAGPLTWRVHDRTLTLTAPDGRNLTAEAGSAAE</sequence>
<dbReference type="Proteomes" id="UP000231791">
    <property type="component" value="Chromosome"/>
</dbReference>
<dbReference type="OrthoDB" id="4733425at2"/>
<dbReference type="PROSITE" id="PS51257">
    <property type="entry name" value="PROKAR_LIPOPROTEIN"/>
    <property type="match status" value="1"/>
</dbReference>
<evidence type="ECO:0000313" key="2">
    <source>
        <dbReference type="Proteomes" id="UP000231791"/>
    </source>
</evidence>
<dbReference type="PANTHER" id="PTHR35535:SF2">
    <property type="entry name" value="DUF306 DOMAIN-CONTAINING PROTEIN"/>
    <property type="match status" value="1"/>
</dbReference>
<organism evidence="1 2">
    <name type="scientific">Streptomyces lavendulae subsp. lavendulae</name>
    <dbReference type="NCBI Taxonomy" id="58340"/>
    <lineage>
        <taxon>Bacteria</taxon>
        <taxon>Bacillati</taxon>
        <taxon>Actinomycetota</taxon>
        <taxon>Actinomycetes</taxon>
        <taxon>Kitasatosporales</taxon>
        <taxon>Streptomycetaceae</taxon>
        <taxon>Streptomyces</taxon>
    </lineage>
</organism>
<dbReference type="GeneID" id="49384699"/>
<keyword evidence="2" id="KW-1185">Reference proteome</keyword>
<dbReference type="RefSeq" id="WP_051840256.1">
    <property type="nucleotide sequence ID" value="NZ_CP024985.1"/>
</dbReference>